<sequence>MSDQSVHLNASDLKLRGFNVFQIEQSASGAPAYSRRDYYKIALSTGHVRIHYADRKYEINGCFLFFSNPRKPYSVELLSERQSGYSCLFTEEFLKAAGRSESIQESPLFRIGSVPVMLLDAAQEAALQPLFIKMLDEQNSTYAFKDELIRTCLQLVIHEAHKIRPAESLPGQQRAATRIASLFLELLERQFPVESPGRPLALRTAQEYADHLSIHVNHLNRAVREVTGRTTSAHVTERIVGEAKALLQHTDWSVAEVAYSLGFEYPSHFNNYFKRATGLPPKSFRA</sequence>
<organism evidence="5 6">
    <name type="scientific">Siphonobacter aquaeclarae</name>
    <dbReference type="NCBI Taxonomy" id="563176"/>
    <lineage>
        <taxon>Bacteria</taxon>
        <taxon>Pseudomonadati</taxon>
        <taxon>Bacteroidota</taxon>
        <taxon>Cytophagia</taxon>
        <taxon>Cytophagales</taxon>
        <taxon>Cytophagaceae</taxon>
        <taxon>Siphonobacter</taxon>
    </lineage>
</organism>
<keyword evidence="2" id="KW-0238">DNA-binding</keyword>
<feature type="domain" description="HTH araC/xylS-type" evidence="4">
    <location>
        <begin position="177"/>
        <end position="286"/>
    </location>
</feature>
<dbReference type="SMART" id="SM00342">
    <property type="entry name" value="HTH_ARAC"/>
    <property type="match status" value="1"/>
</dbReference>
<evidence type="ECO:0000313" key="5">
    <source>
        <dbReference type="EMBL" id="SDL19572.1"/>
    </source>
</evidence>
<dbReference type="PRINTS" id="PR00032">
    <property type="entry name" value="HTHARAC"/>
</dbReference>
<keyword evidence="6" id="KW-1185">Reference proteome</keyword>
<dbReference type="RefSeq" id="WP_093196825.1">
    <property type="nucleotide sequence ID" value="NZ_FNGS01000001.1"/>
</dbReference>
<accession>A0A1G9I3B3</accession>
<dbReference type="InterPro" id="IPR009057">
    <property type="entry name" value="Homeodomain-like_sf"/>
</dbReference>
<keyword evidence="3" id="KW-0804">Transcription</keyword>
<dbReference type="OrthoDB" id="629929at2"/>
<gene>
    <name evidence="5" type="ORF">SAMN04488090_0314</name>
</gene>
<keyword evidence="1" id="KW-0805">Transcription regulation</keyword>
<dbReference type="SUPFAM" id="SSF46689">
    <property type="entry name" value="Homeodomain-like"/>
    <property type="match status" value="1"/>
</dbReference>
<evidence type="ECO:0000256" key="3">
    <source>
        <dbReference type="ARBA" id="ARBA00023163"/>
    </source>
</evidence>
<dbReference type="GO" id="GO:0003700">
    <property type="term" value="F:DNA-binding transcription factor activity"/>
    <property type="evidence" value="ECO:0007669"/>
    <property type="project" value="InterPro"/>
</dbReference>
<evidence type="ECO:0000259" key="4">
    <source>
        <dbReference type="PROSITE" id="PS01124"/>
    </source>
</evidence>
<dbReference type="GO" id="GO:0043565">
    <property type="term" value="F:sequence-specific DNA binding"/>
    <property type="evidence" value="ECO:0007669"/>
    <property type="project" value="InterPro"/>
</dbReference>
<dbReference type="PANTHER" id="PTHR43280">
    <property type="entry name" value="ARAC-FAMILY TRANSCRIPTIONAL REGULATOR"/>
    <property type="match status" value="1"/>
</dbReference>
<dbReference type="Proteomes" id="UP000198901">
    <property type="component" value="Unassembled WGS sequence"/>
</dbReference>
<reference evidence="5 6" key="1">
    <citation type="submission" date="2016-10" db="EMBL/GenBank/DDBJ databases">
        <authorList>
            <person name="de Groot N.N."/>
        </authorList>
    </citation>
    <scope>NUCLEOTIDE SEQUENCE [LARGE SCALE GENOMIC DNA]</scope>
    <source>
        <strain evidence="5 6">DSM 21668</strain>
    </source>
</reference>
<dbReference type="Pfam" id="PF12833">
    <property type="entry name" value="HTH_18"/>
    <property type="match status" value="1"/>
</dbReference>
<evidence type="ECO:0000256" key="1">
    <source>
        <dbReference type="ARBA" id="ARBA00023015"/>
    </source>
</evidence>
<dbReference type="EMBL" id="FNGS01000001">
    <property type="protein sequence ID" value="SDL19572.1"/>
    <property type="molecule type" value="Genomic_DNA"/>
</dbReference>
<dbReference type="PANTHER" id="PTHR43280:SF32">
    <property type="entry name" value="TRANSCRIPTIONAL REGULATORY PROTEIN"/>
    <property type="match status" value="1"/>
</dbReference>
<dbReference type="InterPro" id="IPR020449">
    <property type="entry name" value="Tscrpt_reg_AraC-type_HTH"/>
</dbReference>
<dbReference type="STRING" id="563176.SAMN04488090_0314"/>
<name>A0A1G9I3B3_9BACT</name>
<dbReference type="AlphaFoldDB" id="A0A1G9I3B3"/>
<evidence type="ECO:0000313" key="6">
    <source>
        <dbReference type="Proteomes" id="UP000198901"/>
    </source>
</evidence>
<dbReference type="PROSITE" id="PS01124">
    <property type="entry name" value="HTH_ARAC_FAMILY_2"/>
    <property type="match status" value="1"/>
</dbReference>
<dbReference type="InterPro" id="IPR018060">
    <property type="entry name" value="HTH_AraC"/>
</dbReference>
<dbReference type="Gene3D" id="1.10.10.60">
    <property type="entry name" value="Homeodomain-like"/>
    <property type="match status" value="1"/>
</dbReference>
<evidence type="ECO:0000256" key="2">
    <source>
        <dbReference type="ARBA" id="ARBA00023125"/>
    </source>
</evidence>
<proteinExistence type="predicted"/>
<protein>
    <submittedName>
        <fullName evidence="5">Transcriptional regulator, AraC family</fullName>
    </submittedName>
</protein>